<name>A0A9P5T9Q6_9AGAM</name>
<feature type="compositionally biased region" description="Low complexity" evidence="1">
    <location>
        <begin position="45"/>
        <end position="81"/>
    </location>
</feature>
<feature type="compositionally biased region" description="Basic residues" evidence="1">
    <location>
        <begin position="389"/>
        <end position="398"/>
    </location>
</feature>
<feature type="compositionally biased region" description="Polar residues" evidence="1">
    <location>
        <begin position="440"/>
        <end position="450"/>
    </location>
</feature>
<feature type="region of interest" description="Disordered" evidence="1">
    <location>
        <begin position="475"/>
        <end position="629"/>
    </location>
</feature>
<evidence type="ECO:0000313" key="2">
    <source>
        <dbReference type="EMBL" id="KAF8481162.1"/>
    </source>
</evidence>
<accession>A0A9P5T9Q6</accession>
<reference evidence="2" key="1">
    <citation type="submission" date="2019-10" db="EMBL/GenBank/DDBJ databases">
        <authorList>
            <consortium name="DOE Joint Genome Institute"/>
            <person name="Kuo A."/>
            <person name="Miyauchi S."/>
            <person name="Kiss E."/>
            <person name="Drula E."/>
            <person name="Kohler A."/>
            <person name="Sanchez-Garcia M."/>
            <person name="Andreopoulos B."/>
            <person name="Barry K.W."/>
            <person name="Bonito G."/>
            <person name="Buee M."/>
            <person name="Carver A."/>
            <person name="Chen C."/>
            <person name="Cichocki N."/>
            <person name="Clum A."/>
            <person name="Culley D."/>
            <person name="Crous P.W."/>
            <person name="Fauchery L."/>
            <person name="Girlanda M."/>
            <person name="Hayes R."/>
            <person name="Keri Z."/>
            <person name="LaButti K."/>
            <person name="Lipzen A."/>
            <person name="Lombard V."/>
            <person name="Magnuson J."/>
            <person name="Maillard F."/>
            <person name="Morin E."/>
            <person name="Murat C."/>
            <person name="Nolan M."/>
            <person name="Ohm R."/>
            <person name="Pangilinan J."/>
            <person name="Pereira M."/>
            <person name="Perotto S."/>
            <person name="Peter M."/>
            <person name="Riley R."/>
            <person name="Sitrit Y."/>
            <person name="Stielow B."/>
            <person name="Szollosi G."/>
            <person name="Zifcakova L."/>
            <person name="Stursova M."/>
            <person name="Spatafora J.W."/>
            <person name="Tedersoo L."/>
            <person name="Vaario L.-M."/>
            <person name="Yamada A."/>
            <person name="Yan M."/>
            <person name="Wang P."/>
            <person name="Xu J."/>
            <person name="Bruns T."/>
            <person name="Baldrian P."/>
            <person name="Vilgalys R."/>
            <person name="Henrissat B."/>
            <person name="Grigoriev I.V."/>
            <person name="Hibbett D."/>
            <person name="Nagy L.G."/>
            <person name="Martin F.M."/>
        </authorList>
    </citation>
    <scope>NUCLEOTIDE SEQUENCE</scope>
    <source>
        <strain evidence="2">Prilba</strain>
    </source>
</reference>
<dbReference type="Proteomes" id="UP000759537">
    <property type="component" value="Unassembled WGS sequence"/>
</dbReference>
<dbReference type="EMBL" id="WHVB01000007">
    <property type="protein sequence ID" value="KAF8481162.1"/>
    <property type="molecule type" value="Genomic_DNA"/>
</dbReference>
<protein>
    <recommendedName>
        <fullName evidence="4">SAP domain-containing protein</fullName>
    </recommendedName>
</protein>
<comment type="caution">
    <text evidence="2">The sequence shown here is derived from an EMBL/GenBank/DDBJ whole genome shotgun (WGS) entry which is preliminary data.</text>
</comment>
<feature type="compositionally biased region" description="Polar residues" evidence="1">
    <location>
        <begin position="565"/>
        <end position="574"/>
    </location>
</feature>
<evidence type="ECO:0000313" key="3">
    <source>
        <dbReference type="Proteomes" id="UP000759537"/>
    </source>
</evidence>
<feature type="region of interest" description="Disordered" evidence="1">
    <location>
        <begin position="278"/>
        <end position="452"/>
    </location>
</feature>
<feature type="compositionally biased region" description="Polar residues" evidence="1">
    <location>
        <begin position="583"/>
        <end position="593"/>
    </location>
</feature>
<proteinExistence type="predicted"/>
<feature type="compositionally biased region" description="Polar residues" evidence="1">
    <location>
        <begin position="478"/>
        <end position="490"/>
    </location>
</feature>
<feature type="compositionally biased region" description="Pro residues" evidence="1">
    <location>
        <begin position="499"/>
        <end position="509"/>
    </location>
</feature>
<feature type="compositionally biased region" description="Polar residues" evidence="1">
    <location>
        <begin position="410"/>
        <end position="423"/>
    </location>
</feature>
<feature type="region of interest" description="Disordered" evidence="1">
    <location>
        <begin position="43"/>
        <end position="207"/>
    </location>
</feature>
<sequence>MTSQPLLSRELLEGMKRSDLQRVCKERGLKANLKTEAMIELLLDSPPSQSSRRPSRNRAASTRAAGRQISTRSRLRSMSSMIVHSDTEEEDDHHAVKPESEALSGLNPGPMTRTRKARDAQLRLGVGHPPAAAGRGPRTVTRSVSVAKAARSRSGRGAKPASTSIVEGTPEGAPLPPSNPTTPQPRTSENGRMRPASTADTSSGQAGIRAVVEEQVRPLQRTVASLQRQLQQQASAHSRELVALSDRVMTVMNELRELHRHAESIQLLRSSIEHLQTELSRIQQGRNSEPSHDPTNFSASTSTPPEGPSHATNVGTRRSIEPTRNSRASQSSPAFEYPPPPAGSPAKPPSRDVPMQASILGKRQRSTDAYDTTAVFETDQEETTESRTGIHRQSRKRAKMEQSADESLAGPSNTAVHGQSENGTVRDGPRSESRQPDTPPTTAVTGQPSRNHVVGDIVFTDRDFDFFDNPTSLHLPDSQLNPSQEVETQQPFSFAFPGVAPPPVTPTPAPTASLPNLSSSPTLNTIPYPERPHSPSPAPVPHRAIVTRPPQNETYRPFGFPPESRNPTGSSATHGSAIDPTSLLRTPPQSSHDMLSLDSEQTDGRRRASSNDVGAGLGMTSLPMRVEDTPAASVRRTMYGTELEGDTRFGDFGIEGVAAGFWPGSKF</sequence>
<feature type="compositionally biased region" description="Low complexity" evidence="1">
    <location>
        <begin position="510"/>
        <end position="525"/>
    </location>
</feature>
<keyword evidence="3" id="KW-1185">Reference proteome</keyword>
<evidence type="ECO:0008006" key="4">
    <source>
        <dbReference type="Google" id="ProtNLM"/>
    </source>
</evidence>
<organism evidence="2 3">
    <name type="scientific">Russula ochroleuca</name>
    <dbReference type="NCBI Taxonomy" id="152965"/>
    <lineage>
        <taxon>Eukaryota</taxon>
        <taxon>Fungi</taxon>
        <taxon>Dikarya</taxon>
        <taxon>Basidiomycota</taxon>
        <taxon>Agaricomycotina</taxon>
        <taxon>Agaricomycetes</taxon>
        <taxon>Russulales</taxon>
        <taxon>Russulaceae</taxon>
        <taxon>Russula</taxon>
    </lineage>
</organism>
<feature type="compositionally biased region" description="Pro residues" evidence="1">
    <location>
        <begin position="173"/>
        <end position="183"/>
    </location>
</feature>
<dbReference type="OrthoDB" id="3258416at2759"/>
<reference evidence="2" key="2">
    <citation type="journal article" date="2020" name="Nat. Commun.">
        <title>Large-scale genome sequencing of mycorrhizal fungi provides insights into the early evolution of symbiotic traits.</title>
        <authorList>
            <person name="Miyauchi S."/>
            <person name="Kiss E."/>
            <person name="Kuo A."/>
            <person name="Drula E."/>
            <person name="Kohler A."/>
            <person name="Sanchez-Garcia M."/>
            <person name="Morin E."/>
            <person name="Andreopoulos B."/>
            <person name="Barry K.W."/>
            <person name="Bonito G."/>
            <person name="Buee M."/>
            <person name="Carver A."/>
            <person name="Chen C."/>
            <person name="Cichocki N."/>
            <person name="Clum A."/>
            <person name="Culley D."/>
            <person name="Crous P.W."/>
            <person name="Fauchery L."/>
            <person name="Girlanda M."/>
            <person name="Hayes R.D."/>
            <person name="Keri Z."/>
            <person name="LaButti K."/>
            <person name="Lipzen A."/>
            <person name="Lombard V."/>
            <person name="Magnuson J."/>
            <person name="Maillard F."/>
            <person name="Murat C."/>
            <person name="Nolan M."/>
            <person name="Ohm R.A."/>
            <person name="Pangilinan J."/>
            <person name="Pereira M.F."/>
            <person name="Perotto S."/>
            <person name="Peter M."/>
            <person name="Pfister S."/>
            <person name="Riley R."/>
            <person name="Sitrit Y."/>
            <person name="Stielow J.B."/>
            <person name="Szollosi G."/>
            <person name="Zifcakova L."/>
            <person name="Stursova M."/>
            <person name="Spatafora J.W."/>
            <person name="Tedersoo L."/>
            <person name="Vaario L.M."/>
            <person name="Yamada A."/>
            <person name="Yan M."/>
            <person name="Wang P."/>
            <person name="Xu J."/>
            <person name="Bruns T."/>
            <person name="Baldrian P."/>
            <person name="Vilgalys R."/>
            <person name="Dunand C."/>
            <person name="Henrissat B."/>
            <person name="Grigoriev I.V."/>
            <person name="Hibbett D."/>
            <person name="Nagy L.G."/>
            <person name="Martin F.M."/>
        </authorList>
    </citation>
    <scope>NUCLEOTIDE SEQUENCE</scope>
    <source>
        <strain evidence="2">Prilba</strain>
    </source>
</reference>
<evidence type="ECO:0000256" key="1">
    <source>
        <dbReference type="SAM" id="MobiDB-lite"/>
    </source>
</evidence>
<feature type="compositionally biased region" description="Polar residues" evidence="1">
    <location>
        <begin position="278"/>
        <end position="330"/>
    </location>
</feature>
<dbReference type="AlphaFoldDB" id="A0A9P5T9Q6"/>
<gene>
    <name evidence="2" type="ORF">DFH94DRAFT_738431</name>
</gene>
<feature type="compositionally biased region" description="Pro residues" evidence="1">
    <location>
        <begin position="336"/>
        <end position="348"/>
    </location>
</feature>